<evidence type="ECO:0000313" key="7">
    <source>
        <dbReference type="Proteomes" id="UP000003688"/>
    </source>
</evidence>
<dbReference type="InterPro" id="IPR050903">
    <property type="entry name" value="Bact_Chemotaxis_MeTrfase"/>
</dbReference>
<dbReference type="PANTHER" id="PTHR24422">
    <property type="entry name" value="CHEMOTAXIS PROTEIN METHYLTRANSFERASE"/>
    <property type="match status" value="1"/>
</dbReference>
<evidence type="ECO:0000256" key="1">
    <source>
        <dbReference type="ARBA" id="ARBA00022603"/>
    </source>
</evidence>
<dbReference type="AlphaFoldDB" id="B9XNN5"/>
<dbReference type="Gene3D" id="1.25.40.10">
    <property type="entry name" value="Tetratricopeptide repeat domain"/>
    <property type="match status" value="1"/>
</dbReference>
<dbReference type="InterPro" id="IPR011990">
    <property type="entry name" value="TPR-like_helical_dom_sf"/>
</dbReference>
<name>B9XNN5_PEDPL</name>
<dbReference type="RefSeq" id="WP_007417422.1">
    <property type="nucleotide sequence ID" value="NZ_ABOX02000041.1"/>
</dbReference>
<gene>
    <name evidence="6" type="ORF">Cflav_PD1765</name>
</gene>
<comment type="caution">
    <text evidence="6">The sequence shown here is derived from an EMBL/GenBank/DDBJ whole genome shotgun (WGS) entry which is preliminary data.</text>
</comment>
<protein>
    <submittedName>
        <fullName evidence="6">MCP methyltransferase</fullName>
        <ecNumber evidence="6">2.1.1.80</ecNumber>
    </submittedName>
</protein>
<dbReference type="SMART" id="SM00138">
    <property type="entry name" value="MeTrc"/>
    <property type="match status" value="1"/>
</dbReference>
<dbReference type="STRING" id="320771.Cflav_PD1765"/>
<accession>B9XNN5</accession>
<keyword evidence="2 6" id="KW-0808">Transferase</keyword>
<dbReference type="Pfam" id="PF01739">
    <property type="entry name" value="CheR"/>
    <property type="match status" value="1"/>
</dbReference>
<evidence type="ECO:0000256" key="3">
    <source>
        <dbReference type="ARBA" id="ARBA00022691"/>
    </source>
</evidence>
<dbReference type="GO" id="GO:0008983">
    <property type="term" value="F:protein-glutamate O-methyltransferase activity"/>
    <property type="evidence" value="ECO:0007669"/>
    <property type="project" value="UniProtKB-EC"/>
</dbReference>
<dbReference type="SUPFAM" id="SSF53335">
    <property type="entry name" value="S-adenosyl-L-methionine-dependent methyltransferases"/>
    <property type="match status" value="1"/>
</dbReference>
<dbReference type="Pfam" id="PF13431">
    <property type="entry name" value="TPR_17"/>
    <property type="match status" value="1"/>
</dbReference>
<feature type="repeat" description="TPR" evidence="4">
    <location>
        <begin position="351"/>
        <end position="384"/>
    </location>
</feature>
<proteinExistence type="predicted"/>
<dbReference type="GO" id="GO:0032259">
    <property type="term" value="P:methylation"/>
    <property type="evidence" value="ECO:0007669"/>
    <property type="project" value="UniProtKB-KW"/>
</dbReference>
<dbReference type="Gene3D" id="3.40.50.150">
    <property type="entry name" value="Vaccinia Virus protein VP39"/>
    <property type="match status" value="1"/>
</dbReference>
<keyword evidence="1 6" id="KW-0489">Methyltransferase</keyword>
<feature type="domain" description="CheR-type methyltransferase" evidence="5">
    <location>
        <begin position="1"/>
        <end position="238"/>
    </location>
</feature>
<keyword evidence="4" id="KW-0802">TPR repeat</keyword>
<sequence>MNDIAIFLQQTIGLYAPTIGFSAIESAVRARMKNLGLSSKTDYLGALRASSSELNTLIDSVVVTETWFFRDSEPFSALVRLIKQRWIPGNHERPLRILSLPCSTGEEPYSIAMALLDSGLAATDFEIEAVDISTKALAMAERGLYQKNSFRSRNLGFRDRYFQLDEGGYLLSPVVRKQVRFSQGNILDERLKAGKEGYDYVFCRNLLIYFDRATQKTVFRRVSELLDPNGLAFFGSAELSLALANGFISAQMPLSFACRRAGFSLPAGQSNHFHKRAASNQESVRPLSDLTNVKARKQLRPARKVTHRLSLSVTERTLTDLNLARRLANAGLFAEAEHICRTYLSKKGVSAQAYYLMGFLRDVAGSSFEAHEFYRKALYLDPNHYDALTNLASLSQKNGHEAKAKLLMERAERVKCQV</sequence>
<dbReference type="OrthoDB" id="9816309at2"/>
<dbReference type="InterPro" id="IPR022642">
    <property type="entry name" value="CheR_C"/>
</dbReference>
<evidence type="ECO:0000256" key="2">
    <source>
        <dbReference type="ARBA" id="ARBA00022679"/>
    </source>
</evidence>
<dbReference type="InterPro" id="IPR029063">
    <property type="entry name" value="SAM-dependent_MTases_sf"/>
</dbReference>
<reference evidence="6 7" key="1">
    <citation type="journal article" date="2011" name="J. Bacteriol.">
        <title>Genome sequence of 'Pedosphaera parvula' Ellin514, an aerobic Verrucomicrobial isolate from pasture soil.</title>
        <authorList>
            <person name="Kant R."/>
            <person name="van Passel M.W."/>
            <person name="Sangwan P."/>
            <person name="Palva A."/>
            <person name="Lucas S."/>
            <person name="Copeland A."/>
            <person name="Lapidus A."/>
            <person name="Glavina Del Rio T."/>
            <person name="Dalin E."/>
            <person name="Tice H."/>
            <person name="Bruce D."/>
            <person name="Goodwin L."/>
            <person name="Pitluck S."/>
            <person name="Chertkov O."/>
            <person name="Larimer F.W."/>
            <person name="Land M.L."/>
            <person name="Hauser L."/>
            <person name="Brettin T.S."/>
            <person name="Detter J.C."/>
            <person name="Han S."/>
            <person name="de Vos W.M."/>
            <person name="Janssen P.H."/>
            <person name="Smidt H."/>
        </authorList>
    </citation>
    <scope>NUCLEOTIDE SEQUENCE [LARGE SCALE GENOMIC DNA]</scope>
    <source>
        <strain evidence="6 7">Ellin514</strain>
    </source>
</reference>
<organism evidence="6 7">
    <name type="scientific">Pedosphaera parvula (strain Ellin514)</name>
    <dbReference type="NCBI Taxonomy" id="320771"/>
    <lineage>
        <taxon>Bacteria</taxon>
        <taxon>Pseudomonadati</taxon>
        <taxon>Verrucomicrobiota</taxon>
        <taxon>Pedosphaerae</taxon>
        <taxon>Pedosphaerales</taxon>
        <taxon>Pedosphaeraceae</taxon>
        <taxon>Pedosphaera</taxon>
    </lineage>
</organism>
<dbReference type="InterPro" id="IPR019734">
    <property type="entry name" value="TPR_rpt"/>
</dbReference>
<dbReference type="Proteomes" id="UP000003688">
    <property type="component" value="Unassembled WGS sequence"/>
</dbReference>
<dbReference type="EMBL" id="ABOX02000041">
    <property type="protein sequence ID" value="EEF58575.1"/>
    <property type="molecule type" value="Genomic_DNA"/>
</dbReference>
<dbReference type="EC" id="2.1.1.80" evidence="6"/>
<keyword evidence="7" id="KW-1185">Reference proteome</keyword>
<dbReference type="SUPFAM" id="SSF48452">
    <property type="entry name" value="TPR-like"/>
    <property type="match status" value="1"/>
</dbReference>
<dbReference type="PROSITE" id="PS50123">
    <property type="entry name" value="CHER"/>
    <property type="match status" value="1"/>
</dbReference>
<dbReference type="PANTHER" id="PTHR24422:SF19">
    <property type="entry name" value="CHEMOTAXIS PROTEIN METHYLTRANSFERASE"/>
    <property type="match status" value="1"/>
</dbReference>
<dbReference type="PROSITE" id="PS50005">
    <property type="entry name" value="TPR"/>
    <property type="match status" value="1"/>
</dbReference>
<evidence type="ECO:0000313" key="6">
    <source>
        <dbReference type="EMBL" id="EEF58575.1"/>
    </source>
</evidence>
<keyword evidence="3" id="KW-0949">S-adenosyl-L-methionine</keyword>
<evidence type="ECO:0000259" key="5">
    <source>
        <dbReference type="PROSITE" id="PS50123"/>
    </source>
</evidence>
<evidence type="ECO:0000256" key="4">
    <source>
        <dbReference type="PROSITE-ProRule" id="PRU00339"/>
    </source>
</evidence>
<dbReference type="InterPro" id="IPR000780">
    <property type="entry name" value="CheR_MeTrfase"/>
</dbReference>
<dbReference type="PRINTS" id="PR00996">
    <property type="entry name" value="CHERMTFRASE"/>
</dbReference>